<evidence type="ECO:0000313" key="1">
    <source>
        <dbReference type="EMBL" id="KAF9492687.1"/>
    </source>
</evidence>
<dbReference type="EMBL" id="MU154597">
    <property type="protein sequence ID" value="KAF9492687.1"/>
    <property type="molecule type" value="Genomic_DNA"/>
</dbReference>
<proteinExistence type="predicted"/>
<reference evidence="1" key="1">
    <citation type="submission" date="2020-11" db="EMBL/GenBank/DDBJ databases">
        <authorList>
            <consortium name="DOE Joint Genome Institute"/>
            <person name="Ahrendt S."/>
            <person name="Riley R."/>
            <person name="Andreopoulos W."/>
            <person name="Labutti K."/>
            <person name="Pangilinan J."/>
            <person name="Ruiz-Duenas F.J."/>
            <person name="Barrasa J.M."/>
            <person name="Sanchez-Garcia M."/>
            <person name="Camarero S."/>
            <person name="Miyauchi S."/>
            <person name="Serrano A."/>
            <person name="Linde D."/>
            <person name="Babiker R."/>
            <person name="Drula E."/>
            <person name="Ayuso-Fernandez I."/>
            <person name="Pacheco R."/>
            <person name="Padilla G."/>
            <person name="Ferreira P."/>
            <person name="Barriuso J."/>
            <person name="Kellner H."/>
            <person name="Castanera R."/>
            <person name="Alfaro M."/>
            <person name="Ramirez L."/>
            <person name="Pisabarro A.G."/>
            <person name="Kuo A."/>
            <person name="Tritt A."/>
            <person name="Lipzen A."/>
            <person name="He G."/>
            <person name="Yan M."/>
            <person name="Ng V."/>
            <person name="Cullen D."/>
            <person name="Martin F."/>
            <person name="Rosso M.-N."/>
            <person name="Henrissat B."/>
            <person name="Hibbett D."/>
            <person name="Martinez A.T."/>
            <person name="Grigoriev I.V."/>
        </authorList>
    </citation>
    <scope>NUCLEOTIDE SEQUENCE</scope>
    <source>
        <strain evidence="1">ATCC 90797</strain>
    </source>
</reference>
<accession>A0A9P5ZQN1</accession>
<keyword evidence="2" id="KW-1185">Reference proteome</keyword>
<dbReference type="OrthoDB" id="2803094at2759"/>
<organism evidence="1 2">
    <name type="scientific">Pleurotus eryngii</name>
    <name type="common">Boletus of the steppes</name>
    <dbReference type="NCBI Taxonomy" id="5323"/>
    <lineage>
        <taxon>Eukaryota</taxon>
        <taxon>Fungi</taxon>
        <taxon>Dikarya</taxon>
        <taxon>Basidiomycota</taxon>
        <taxon>Agaricomycotina</taxon>
        <taxon>Agaricomycetes</taxon>
        <taxon>Agaricomycetidae</taxon>
        <taxon>Agaricales</taxon>
        <taxon>Pleurotineae</taxon>
        <taxon>Pleurotaceae</taxon>
        <taxon>Pleurotus</taxon>
    </lineage>
</organism>
<dbReference type="Proteomes" id="UP000807025">
    <property type="component" value="Unassembled WGS sequence"/>
</dbReference>
<gene>
    <name evidence="1" type="ORF">BDN71DRAFT_1177886</name>
</gene>
<protein>
    <submittedName>
        <fullName evidence="1">Uncharacterized protein</fullName>
    </submittedName>
</protein>
<name>A0A9P5ZQN1_PLEER</name>
<comment type="caution">
    <text evidence="1">The sequence shown here is derived from an EMBL/GenBank/DDBJ whole genome shotgun (WGS) entry which is preliminary data.</text>
</comment>
<dbReference type="AlphaFoldDB" id="A0A9P5ZQN1"/>
<sequence length="183" mass="20805">MSFGNERRYMARQIIWLRNCQNLCGAISDSTTGPTPTEVEWDREMLTHIVPFPSIIEQLFPRVEKLLTDRNVSTVDPWITSIHPYYTSRQLPSGISTEHDSEDYVWHVLVRPSISVAQRLSEKHPWSSKKPYPNLCSCGGAAHIPDGILLGSDAHDVRQVYEVKTEPVLSSSALQEFFHGLTR</sequence>
<evidence type="ECO:0000313" key="2">
    <source>
        <dbReference type="Proteomes" id="UP000807025"/>
    </source>
</evidence>